<accession>A0ABM7M8E6</accession>
<name>A0ABM7M8E6_9ACTN</name>
<keyword evidence="3" id="KW-1185">Reference proteome</keyword>
<evidence type="ECO:0000256" key="1">
    <source>
        <dbReference type="SAM" id="MobiDB-lite"/>
    </source>
</evidence>
<gene>
    <name evidence="2" type="ORF">Aiant_85990</name>
</gene>
<organism evidence="2 3">
    <name type="scientific">Actinoplanes ianthinogenes</name>
    <dbReference type="NCBI Taxonomy" id="122358"/>
    <lineage>
        <taxon>Bacteria</taxon>
        <taxon>Bacillati</taxon>
        <taxon>Actinomycetota</taxon>
        <taxon>Actinomycetes</taxon>
        <taxon>Micromonosporales</taxon>
        <taxon>Micromonosporaceae</taxon>
        <taxon>Actinoplanes</taxon>
    </lineage>
</organism>
<feature type="compositionally biased region" description="Basic and acidic residues" evidence="1">
    <location>
        <begin position="203"/>
        <end position="225"/>
    </location>
</feature>
<protein>
    <recommendedName>
        <fullName evidence="4">Knr4/Smi1-like domain-containing protein</fullName>
    </recommendedName>
</protein>
<dbReference type="InterPro" id="IPR037883">
    <property type="entry name" value="Knr4/Smi1-like_sf"/>
</dbReference>
<dbReference type="SUPFAM" id="SSF160631">
    <property type="entry name" value="SMI1/KNR4-like"/>
    <property type="match status" value="1"/>
</dbReference>
<proteinExistence type="predicted"/>
<dbReference type="Proteomes" id="UP000676967">
    <property type="component" value="Chromosome"/>
</dbReference>
<dbReference type="EMBL" id="AP023356">
    <property type="protein sequence ID" value="BCJ47942.1"/>
    <property type="molecule type" value="Genomic_DNA"/>
</dbReference>
<evidence type="ECO:0008006" key="4">
    <source>
        <dbReference type="Google" id="ProtNLM"/>
    </source>
</evidence>
<evidence type="ECO:0000313" key="3">
    <source>
        <dbReference type="Proteomes" id="UP000676967"/>
    </source>
</evidence>
<reference evidence="2 3" key="1">
    <citation type="submission" date="2020-08" db="EMBL/GenBank/DDBJ databases">
        <title>Whole genome shotgun sequence of Actinoplanes ianthinogenes NBRC 13996.</title>
        <authorList>
            <person name="Komaki H."/>
            <person name="Tamura T."/>
        </authorList>
    </citation>
    <scope>NUCLEOTIDE SEQUENCE [LARGE SCALE GENOMIC DNA]</scope>
    <source>
        <strain evidence="2 3">NBRC 13996</strain>
    </source>
</reference>
<dbReference type="RefSeq" id="WP_189330286.1">
    <property type="nucleotide sequence ID" value="NZ_AP023356.1"/>
</dbReference>
<evidence type="ECO:0000313" key="2">
    <source>
        <dbReference type="EMBL" id="BCJ47942.1"/>
    </source>
</evidence>
<feature type="region of interest" description="Disordered" evidence="1">
    <location>
        <begin position="203"/>
        <end position="238"/>
    </location>
</feature>
<sequence length="238" mass="27049">MTDDEVFDGIRRLVEAGLYRDRIPGRHGIDLDGDEHDLEEWPPGSFRRLYRRGTERFATALANGWLVPLPPLEPAPPELLDELEERARRRFPPLLRRLYLEVGNGGFGPGHGLIRLTSAQNVSRDRSSFGGDRPRIGRVLCYWEGGGATEIDLLGGQIWGTTAYRVPTGVPPSFPQGLTLTAWLARWLDGRLFPPVLTKDGDRWRPGSEAEERAAWRERQEEWRDQAGFVDEDEYEST</sequence>